<proteinExistence type="inferred from homology"/>
<keyword evidence="4" id="KW-1003">Cell membrane</keyword>
<dbReference type="CDD" id="cd03257">
    <property type="entry name" value="ABC_NikE_OppD_transporters"/>
    <property type="match status" value="1"/>
</dbReference>
<dbReference type="GO" id="GO:0005524">
    <property type="term" value="F:ATP binding"/>
    <property type="evidence" value="ECO:0007669"/>
    <property type="project" value="UniProtKB-KW"/>
</dbReference>
<keyword evidence="3" id="KW-0813">Transport</keyword>
<accession>A0A846TR71</accession>
<dbReference type="InterPro" id="IPR050388">
    <property type="entry name" value="ABC_Ni/Peptide_Import"/>
</dbReference>
<dbReference type="InterPro" id="IPR017871">
    <property type="entry name" value="ABC_transporter-like_CS"/>
</dbReference>
<dbReference type="EMBL" id="JAAVUM010000029">
    <property type="protein sequence ID" value="NKE08192.1"/>
    <property type="molecule type" value="Genomic_DNA"/>
</dbReference>
<dbReference type="AlphaFoldDB" id="A0A846TR71"/>
<feature type="domain" description="ABC transporter" evidence="8">
    <location>
        <begin position="29"/>
        <end position="280"/>
    </location>
</feature>
<dbReference type="InterPro" id="IPR003439">
    <property type="entry name" value="ABC_transporter-like_ATP-bd"/>
</dbReference>
<dbReference type="InterPro" id="IPR013563">
    <property type="entry name" value="Oligopep_ABC_C"/>
</dbReference>
<dbReference type="PROSITE" id="PS50893">
    <property type="entry name" value="ABC_TRANSPORTER_2"/>
    <property type="match status" value="1"/>
</dbReference>
<evidence type="ECO:0000256" key="4">
    <source>
        <dbReference type="ARBA" id="ARBA00022475"/>
    </source>
</evidence>
<comment type="similarity">
    <text evidence="2">Belongs to the ABC transporter superfamily.</text>
</comment>
<evidence type="ECO:0000256" key="5">
    <source>
        <dbReference type="ARBA" id="ARBA00022741"/>
    </source>
</evidence>
<dbReference type="Pfam" id="PF08352">
    <property type="entry name" value="oligo_HPY"/>
    <property type="match status" value="1"/>
</dbReference>
<evidence type="ECO:0000256" key="1">
    <source>
        <dbReference type="ARBA" id="ARBA00004202"/>
    </source>
</evidence>
<keyword evidence="6 9" id="KW-0067">ATP-binding</keyword>
<gene>
    <name evidence="9" type="ORF">GWK17_22395</name>
</gene>
<dbReference type="PROSITE" id="PS00211">
    <property type="entry name" value="ABC_TRANSPORTER_1"/>
    <property type="match status" value="1"/>
</dbReference>
<comment type="subcellular location">
    <subcellularLocation>
        <location evidence="1">Cell membrane</location>
        <topology evidence="1">Peripheral membrane protein</topology>
    </subcellularLocation>
</comment>
<sequence length="359" mass="39534">MFYTDIRFLFNNNISVIERSSKVVHAPVLDVKNLKTSFITKDGEIPAVDDVSFSVNKGEILGIVGESGSGKSVTSLSIMKLIPQPPGKIAGGEILLNGENLVHASERRMREIRGNDVAMIFQEPMTSLNPLFTIGEQLVEALKIHKKLGKKAAYQQAVEMLKLVGLPRAEQIIKEYPHQLSGGMRQRVMIAMALSCHPRVLIADEPTTALDVTIQAQILALMKDLNEKLDTAIIMITHDLGVVAEVCQRVVVMYAGKIVEEGLVGDIFKNPKHPYTLGLLKSIPDIRDKQERLYSIPGNVPKPGSIKVGCRFAARCEFVMDRCLSEDPELYETGSPGHTVRCLLHEKEGVANARSTVKS</sequence>
<evidence type="ECO:0000259" key="8">
    <source>
        <dbReference type="PROSITE" id="PS50893"/>
    </source>
</evidence>
<dbReference type="InterPro" id="IPR027417">
    <property type="entry name" value="P-loop_NTPase"/>
</dbReference>
<dbReference type="GO" id="GO:0016887">
    <property type="term" value="F:ATP hydrolysis activity"/>
    <property type="evidence" value="ECO:0007669"/>
    <property type="project" value="InterPro"/>
</dbReference>
<evidence type="ECO:0000313" key="10">
    <source>
        <dbReference type="Proteomes" id="UP000587942"/>
    </source>
</evidence>
<dbReference type="Proteomes" id="UP000587942">
    <property type="component" value="Unassembled WGS sequence"/>
</dbReference>
<dbReference type="SUPFAM" id="SSF52540">
    <property type="entry name" value="P-loop containing nucleoside triphosphate hydrolases"/>
    <property type="match status" value="1"/>
</dbReference>
<comment type="caution">
    <text evidence="9">The sequence shown here is derived from an EMBL/GenBank/DDBJ whole genome shotgun (WGS) entry which is preliminary data.</text>
</comment>
<protein>
    <submittedName>
        <fullName evidence="9">ABC transporter ATP-binding protein</fullName>
    </submittedName>
</protein>
<evidence type="ECO:0000256" key="2">
    <source>
        <dbReference type="ARBA" id="ARBA00005417"/>
    </source>
</evidence>
<evidence type="ECO:0000313" key="9">
    <source>
        <dbReference type="EMBL" id="NKE08192.1"/>
    </source>
</evidence>
<dbReference type="FunFam" id="3.40.50.300:FF:000016">
    <property type="entry name" value="Oligopeptide ABC transporter ATP-binding component"/>
    <property type="match status" value="1"/>
</dbReference>
<keyword evidence="5" id="KW-0547">Nucleotide-binding</keyword>
<organism evidence="9 10">
    <name type="scientific">Mesobacillus selenatarsenatis</name>
    <dbReference type="NCBI Taxonomy" id="388741"/>
    <lineage>
        <taxon>Bacteria</taxon>
        <taxon>Bacillati</taxon>
        <taxon>Bacillota</taxon>
        <taxon>Bacilli</taxon>
        <taxon>Bacillales</taxon>
        <taxon>Bacillaceae</taxon>
        <taxon>Mesobacillus</taxon>
    </lineage>
</organism>
<dbReference type="NCBIfam" id="TIGR01727">
    <property type="entry name" value="oligo_HPY"/>
    <property type="match status" value="1"/>
</dbReference>
<dbReference type="Gene3D" id="3.40.50.300">
    <property type="entry name" value="P-loop containing nucleotide triphosphate hydrolases"/>
    <property type="match status" value="1"/>
</dbReference>
<dbReference type="SMART" id="SM00382">
    <property type="entry name" value="AAA"/>
    <property type="match status" value="1"/>
</dbReference>
<dbReference type="Pfam" id="PF00005">
    <property type="entry name" value="ABC_tran"/>
    <property type="match status" value="1"/>
</dbReference>
<dbReference type="PANTHER" id="PTHR43297:SF2">
    <property type="entry name" value="DIPEPTIDE TRANSPORT ATP-BINDING PROTEIN DPPD"/>
    <property type="match status" value="1"/>
</dbReference>
<name>A0A846TR71_9BACI</name>
<reference evidence="9 10" key="1">
    <citation type="submission" date="2020-03" db="EMBL/GenBank/DDBJ databases">
        <authorList>
            <person name="Sun Q."/>
        </authorList>
    </citation>
    <scope>NUCLEOTIDE SEQUENCE [LARGE SCALE GENOMIC DNA]</scope>
    <source>
        <strain evidence="9 10">KACC 21451</strain>
    </source>
</reference>
<dbReference type="PANTHER" id="PTHR43297">
    <property type="entry name" value="OLIGOPEPTIDE TRANSPORT ATP-BINDING PROTEIN APPD"/>
    <property type="match status" value="1"/>
</dbReference>
<evidence type="ECO:0000256" key="6">
    <source>
        <dbReference type="ARBA" id="ARBA00022840"/>
    </source>
</evidence>
<evidence type="ECO:0000256" key="7">
    <source>
        <dbReference type="ARBA" id="ARBA00023136"/>
    </source>
</evidence>
<dbReference type="InterPro" id="IPR003593">
    <property type="entry name" value="AAA+_ATPase"/>
</dbReference>
<dbReference type="GO" id="GO:0015833">
    <property type="term" value="P:peptide transport"/>
    <property type="evidence" value="ECO:0007669"/>
    <property type="project" value="InterPro"/>
</dbReference>
<evidence type="ECO:0000256" key="3">
    <source>
        <dbReference type="ARBA" id="ARBA00022448"/>
    </source>
</evidence>
<keyword evidence="7" id="KW-0472">Membrane</keyword>
<dbReference type="GO" id="GO:0005886">
    <property type="term" value="C:plasma membrane"/>
    <property type="evidence" value="ECO:0007669"/>
    <property type="project" value="UniProtKB-SubCell"/>
</dbReference>